<evidence type="ECO:0000256" key="3">
    <source>
        <dbReference type="ARBA" id="ARBA00012737"/>
    </source>
</evidence>
<dbReference type="Gene3D" id="3.40.50.620">
    <property type="entry name" value="HUPs"/>
    <property type="match status" value="2"/>
</dbReference>
<evidence type="ECO:0000256" key="7">
    <source>
        <dbReference type="ARBA" id="ARBA00048741"/>
    </source>
</evidence>
<dbReference type="RefSeq" id="WP_377247345.1">
    <property type="nucleotide sequence ID" value="NZ_JBHLXP010000005.1"/>
</dbReference>
<dbReference type="PANTHER" id="PTHR43284:SF1">
    <property type="entry name" value="ASPARAGINE SYNTHETASE"/>
    <property type="match status" value="1"/>
</dbReference>
<dbReference type="InterPro" id="IPR006426">
    <property type="entry name" value="Asn_synth_AEB"/>
</dbReference>
<keyword evidence="4" id="KW-0547">Nucleotide-binding</keyword>
<dbReference type="InterPro" id="IPR001962">
    <property type="entry name" value="Asn_synthase"/>
</dbReference>
<accession>A0ABV6BH01</accession>
<dbReference type="Proteomes" id="UP001589813">
    <property type="component" value="Unassembled WGS sequence"/>
</dbReference>
<keyword evidence="5" id="KW-0067">ATP-binding</keyword>
<dbReference type="Pfam" id="PF13522">
    <property type="entry name" value="GATase_6"/>
    <property type="match status" value="1"/>
</dbReference>
<dbReference type="InterPro" id="IPR029055">
    <property type="entry name" value="Ntn_hydrolases_N"/>
</dbReference>
<dbReference type="Pfam" id="PF00733">
    <property type="entry name" value="Asn_synthase"/>
    <property type="match status" value="1"/>
</dbReference>
<reference evidence="9 10" key="1">
    <citation type="submission" date="2024-09" db="EMBL/GenBank/DDBJ databases">
        <authorList>
            <person name="Sun Q."/>
            <person name="Mori K."/>
        </authorList>
    </citation>
    <scope>NUCLEOTIDE SEQUENCE [LARGE SCALE GENOMIC DNA]</scope>
    <source>
        <strain evidence="9 10">KCTC 23315</strain>
    </source>
</reference>
<dbReference type="PANTHER" id="PTHR43284">
    <property type="entry name" value="ASPARAGINE SYNTHETASE (GLUTAMINE-HYDROLYZING)"/>
    <property type="match status" value="1"/>
</dbReference>
<dbReference type="SUPFAM" id="SSF56235">
    <property type="entry name" value="N-terminal nucleophile aminohydrolases (Ntn hydrolases)"/>
    <property type="match status" value="1"/>
</dbReference>
<evidence type="ECO:0000256" key="5">
    <source>
        <dbReference type="ARBA" id="ARBA00022840"/>
    </source>
</evidence>
<keyword evidence="6" id="KW-0315">Glutamine amidotransferase</keyword>
<evidence type="ECO:0000313" key="9">
    <source>
        <dbReference type="EMBL" id="MFC0050134.1"/>
    </source>
</evidence>
<comment type="pathway">
    <text evidence="1">Amino-acid biosynthesis; L-asparagine biosynthesis; L-asparagine from L-aspartate (L-Gln route): step 1/1.</text>
</comment>
<evidence type="ECO:0000256" key="4">
    <source>
        <dbReference type="ARBA" id="ARBA00022741"/>
    </source>
</evidence>
<keyword evidence="9" id="KW-0436">Ligase</keyword>
<dbReference type="GO" id="GO:0004066">
    <property type="term" value="F:asparagine synthase (glutamine-hydrolyzing) activity"/>
    <property type="evidence" value="ECO:0007669"/>
    <property type="project" value="UniProtKB-EC"/>
</dbReference>
<dbReference type="PIRSF" id="PIRSF001589">
    <property type="entry name" value="Asn_synthetase_glu-h"/>
    <property type="match status" value="1"/>
</dbReference>
<dbReference type="InterPro" id="IPR017932">
    <property type="entry name" value="GATase_2_dom"/>
</dbReference>
<dbReference type="InterPro" id="IPR051786">
    <property type="entry name" value="ASN_synthetase/amidase"/>
</dbReference>
<sequence>MCGFAGFLGGNQTEPGAHESLLQMGQTIVHRGPDDHGIWFDALHQVGFSHRRLAIVDLSPAGHQPMTSVSQRYVIAFNGEIYNHQLLRAELATTGVVVNWRGHSDTETLLACFDYWGVLPTIHRLVGMFSIAVWDAEAGELTLVRDRLGEKPLYYGWNNGVFLFGSELKALRCHPSFNGSIDREALALFMQYSYVPAPHSIYQGIKKLEAGHFLCLKTGLQADAVSAPYWELQQQQDPAEYNRVTEQGTEQKIIGHLHQLIQQSVQDQMMSDVPVGAFLSGGVDSSLIVAVMQAQSSSAVKTFTIGFSEQSFDEAPYAAQVSAHLGTEHTELYVSDADTLSVVPKLAHIYDEPFADSSQIPTYLVSALARQQVTVALSGDAGDELFAGYSRYQHCLNSWQRIQQLPGLGRSLLAHSCQLLSPFQINQICHAVGIKPEGANPGHRLAKLAQACQSSSFVHYYANMLSHITFPHNLVLQTKGVGSQFSEFAALSATTDSLMTVDAKTYLPDDILTKVDRASMAVSLESRIPLLDHRIVRFAQQLPLEWKFREGQTKWCLRRILDQYVPRSLIERPKKGFGVPLAAWLRGPLKTWAASLLDGEILQQQGYLNAGLVEKMWQQHQQNVADWHFQLWNILIFQQWLQDQSGQNSAGRFH</sequence>
<dbReference type="Gene3D" id="3.60.20.10">
    <property type="entry name" value="Glutamine Phosphoribosylpyrophosphate, subunit 1, domain 1"/>
    <property type="match status" value="1"/>
</dbReference>
<dbReference type="EMBL" id="JBHLXP010000005">
    <property type="protein sequence ID" value="MFC0050134.1"/>
    <property type="molecule type" value="Genomic_DNA"/>
</dbReference>
<evidence type="ECO:0000313" key="10">
    <source>
        <dbReference type="Proteomes" id="UP001589813"/>
    </source>
</evidence>
<comment type="catalytic activity">
    <reaction evidence="7">
        <text>L-aspartate + L-glutamine + ATP + H2O = L-asparagine + L-glutamate + AMP + diphosphate + H(+)</text>
        <dbReference type="Rhea" id="RHEA:12228"/>
        <dbReference type="ChEBI" id="CHEBI:15377"/>
        <dbReference type="ChEBI" id="CHEBI:15378"/>
        <dbReference type="ChEBI" id="CHEBI:29985"/>
        <dbReference type="ChEBI" id="CHEBI:29991"/>
        <dbReference type="ChEBI" id="CHEBI:30616"/>
        <dbReference type="ChEBI" id="CHEBI:33019"/>
        <dbReference type="ChEBI" id="CHEBI:58048"/>
        <dbReference type="ChEBI" id="CHEBI:58359"/>
        <dbReference type="ChEBI" id="CHEBI:456215"/>
        <dbReference type="EC" id="6.3.5.4"/>
    </reaction>
</comment>
<dbReference type="CDD" id="cd01991">
    <property type="entry name" value="Asn_synthase_B_C"/>
    <property type="match status" value="1"/>
</dbReference>
<evidence type="ECO:0000256" key="2">
    <source>
        <dbReference type="ARBA" id="ARBA00005752"/>
    </source>
</evidence>
<feature type="domain" description="Glutamine amidotransferase type-2" evidence="8">
    <location>
        <begin position="2"/>
        <end position="219"/>
    </location>
</feature>
<dbReference type="SUPFAM" id="SSF52402">
    <property type="entry name" value="Adenine nucleotide alpha hydrolases-like"/>
    <property type="match status" value="1"/>
</dbReference>
<dbReference type="InterPro" id="IPR033738">
    <property type="entry name" value="AsnB_N"/>
</dbReference>
<evidence type="ECO:0000259" key="8">
    <source>
        <dbReference type="PROSITE" id="PS51278"/>
    </source>
</evidence>
<dbReference type="CDD" id="cd00712">
    <property type="entry name" value="AsnB"/>
    <property type="match status" value="1"/>
</dbReference>
<dbReference type="NCBIfam" id="TIGR01536">
    <property type="entry name" value="asn_synth_AEB"/>
    <property type="match status" value="1"/>
</dbReference>
<evidence type="ECO:0000256" key="6">
    <source>
        <dbReference type="ARBA" id="ARBA00022962"/>
    </source>
</evidence>
<organism evidence="9 10">
    <name type="scientific">Rheinheimera tilapiae</name>
    <dbReference type="NCBI Taxonomy" id="875043"/>
    <lineage>
        <taxon>Bacteria</taxon>
        <taxon>Pseudomonadati</taxon>
        <taxon>Pseudomonadota</taxon>
        <taxon>Gammaproteobacteria</taxon>
        <taxon>Chromatiales</taxon>
        <taxon>Chromatiaceae</taxon>
        <taxon>Rheinheimera</taxon>
    </lineage>
</organism>
<evidence type="ECO:0000256" key="1">
    <source>
        <dbReference type="ARBA" id="ARBA00005187"/>
    </source>
</evidence>
<comment type="caution">
    <text evidence="9">The sequence shown here is derived from an EMBL/GenBank/DDBJ whole genome shotgun (WGS) entry which is preliminary data.</text>
</comment>
<dbReference type="InterPro" id="IPR014729">
    <property type="entry name" value="Rossmann-like_a/b/a_fold"/>
</dbReference>
<name>A0ABV6BH01_9GAMM</name>
<comment type="similarity">
    <text evidence="2">Belongs to the asparagine synthetase family.</text>
</comment>
<dbReference type="PROSITE" id="PS51278">
    <property type="entry name" value="GATASE_TYPE_2"/>
    <property type="match status" value="1"/>
</dbReference>
<proteinExistence type="inferred from homology"/>
<protein>
    <recommendedName>
        <fullName evidence="3">asparagine synthase (glutamine-hydrolyzing)</fullName>
        <ecNumber evidence="3">6.3.5.4</ecNumber>
    </recommendedName>
</protein>
<keyword evidence="10" id="KW-1185">Reference proteome</keyword>
<dbReference type="EC" id="6.3.5.4" evidence="3"/>
<gene>
    <name evidence="9" type="primary">asnB</name>
    <name evidence="9" type="ORF">ACFFJP_17675</name>
</gene>